<evidence type="ECO:0000313" key="2">
    <source>
        <dbReference type="Proteomes" id="UP000000268"/>
    </source>
</evidence>
<dbReference type="KEGG" id="amr:AM1_2897"/>
<reference evidence="1 2" key="1">
    <citation type="journal article" date="2008" name="Proc. Natl. Acad. Sci. U.S.A.">
        <title>Niche adaptation and genome expansion in the chlorophyll d-producing cyanobacterium Acaryochloris marina.</title>
        <authorList>
            <person name="Swingley W.D."/>
            <person name="Chen M."/>
            <person name="Cheung P.C."/>
            <person name="Conrad A.L."/>
            <person name="Dejesa L.C."/>
            <person name="Hao J."/>
            <person name="Honchak B.M."/>
            <person name="Karbach L.E."/>
            <person name="Kurdoglu A."/>
            <person name="Lahiri S."/>
            <person name="Mastrian S.D."/>
            <person name="Miyashita H."/>
            <person name="Page L."/>
            <person name="Ramakrishna P."/>
            <person name="Satoh S."/>
            <person name="Sattley W.M."/>
            <person name="Shimada Y."/>
            <person name="Taylor H.L."/>
            <person name="Tomo T."/>
            <person name="Tsuchiya T."/>
            <person name="Wang Z.T."/>
            <person name="Raymond J."/>
            <person name="Mimuro M."/>
            <person name="Blankenship R.E."/>
            <person name="Touchman J.W."/>
        </authorList>
    </citation>
    <scope>NUCLEOTIDE SEQUENCE [LARGE SCALE GENOMIC DNA]</scope>
    <source>
        <strain evidence="2">MBIC 11017</strain>
    </source>
</reference>
<dbReference type="AlphaFoldDB" id="B0CBB1"/>
<dbReference type="OrthoDB" id="460810at2"/>
<dbReference type="Proteomes" id="UP000000268">
    <property type="component" value="Chromosome"/>
</dbReference>
<evidence type="ECO:0008006" key="3">
    <source>
        <dbReference type="Google" id="ProtNLM"/>
    </source>
</evidence>
<dbReference type="STRING" id="329726.AM1_2897"/>
<dbReference type="InterPro" id="IPR014964">
    <property type="entry name" value="DUF1830"/>
</dbReference>
<accession>B0CBB1</accession>
<evidence type="ECO:0000313" key="1">
    <source>
        <dbReference type="EMBL" id="ABW27896.1"/>
    </source>
</evidence>
<dbReference type="Pfam" id="PF08865">
    <property type="entry name" value="DUF1830"/>
    <property type="match status" value="1"/>
</dbReference>
<name>B0CBB1_ACAM1</name>
<organism evidence="1 2">
    <name type="scientific">Acaryochloris marina (strain MBIC 11017)</name>
    <dbReference type="NCBI Taxonomy" id="329726"/>
    <lineage>
        <taxon>Bacteria</taxon>
        <taxon>Bacillati</taxon>
        <taxon>Cyanobacteriota</taxon>
        <taxon>Cyanophyceae</taxon>
        <taxon>Acaryochloridales</taxon>
        <taxon>Acaryochloridaceae</taxon>
        <taxon>Acaryochloris</taxon>
    </lineage>
</organism>
<dbReference type="EMBL" id="CP000828">
    <property type="protein sequence ID" value="ABW27896.1"/>
    <property type="molecule type" value="Genomic_DNA"/>
</dbReference>
<proteinExistence type="predicted"/>
<sequence>MLCSYVNQTPFLEIIRISNIQNWYFEKVVFQQQRILFECHTQAVLEIYSSEFSTALLVDKIACELLQVDTTEEYLDQTV</sequence>
<dbReference type="HOGENOM" id="CLU_144128_2_0_3"/>
<keyword evidence="2" id="KW-1185">Reference proteome</keyword>
<protein>
    <recommendedName>
        <fullName evidence="3">DUF1830 domain-containing protein</fullName>
    </recommendedName>
</protein>
<gene>
    <name evidence="1" type="ordered locus">AM1_2897</name>
</gene>
<dbReference type="RefSeq" id="WP_012163332.1">
    <property type="nucleotide sequence ID" value="NC_009925.1"/>
</dbReference>